<dbReference type="InterPro" id="IPR001173">
    <property type="entry name" value="Glyco_trans_2-like"/>
</dbReference>
<dbReference type="EMBL" id="LBVL01000028">
    <property type="protein sequence ID" value="KKQ83885.1"/>
    <property type="molecule type" value="Genomic_DNA"/>
</dbReference>
<keyword evidence="3" id="KW-0808">Transferase</keyword>
<dbReference type="STRING" id="1618570.UT08_C0028G0004"/>
<feature type="transmembrane region" description="Helical" evidence="1">
    <location>
        <begin position="244"/>
        <end position="263"/>
    </location>
</feature>
<keyword evidence="1" id="KW-0472">Membrane</keyword>
<comment type="caution">
    <text evidence="3">The sequence shown here is derived from an EMBL/GenBank/DDBJ whole genome shotgun (WGS) entry which is preliminary data.</text>
</comment>
<dbReference type="Pfam" id="PF00535">
    <property type="entry name" value="Glycos_transf_2"/>
    <property type="match status" value="1"/>
</dbReference>
<dbReference type="PANTHER" id="PTHR43630">
    <property type="entry name" value="POLY-BETA-1,6-N-ACETYL-D-GLUCOSAMINE SYNTHASE"/>
    <property type="match status" value="1"/>
</dbReference>
<reference evidence="3 4" key="1">
    <citation type="journal article" date="2015" name="Nature">
        <title>rRNA introns, odd ribosomes, and small enigmatic genomes across a large radiation of phyla.</title>
        <authorList>
            <person name="Brown C.T."/>
            <person name="Hug L.A."/>
            <person name="Thomas B.C."/>
            <person name="Sharon I."/>
            <person name="Castelle C.J."/>
            <person name="Singh A."/>
            <person name="Wilkins M.J."/>
            <person name="Williams K.H."/>
            <person name="Banfield J.F."/>
        </authorList>
    </citation>
    <scope>NUCLEOTIDE SEQUENCE [LARGE SCALE GENOMIC DNA]</scope>
</reference>
<dbReference type="AlphaFoldDB" id="A0A0G0L7P8"/>
<dbReference type="InterPro" id="IPR029044">
    <property type="entry name" value="Nucleotide-diphossugar_trans"/>
</dbReference>
<organism evidence="3 4">
    <name type="scientific">Candidatus Woesebacteria bacterium GW2011_GWB1_38_8</name>
    <dbReference type="NCBI Taxonomy" id="1618570"/>
    <lineage>
        <taxon>Bacteria</taxon>
        <taxon>Candidatus Woeseibacteriota</taxon>
    </lineage>
</organism>
<gene>
    <name evidence="3" type="ORF">UT08_C0028G0004</name>
</gene>
<evidence type="ECO:0000256" key="1">
    <source>
        <dbReference type="SAM" id="Phobius"/>
    </source>
</evidence>
<dbReference type="Proteomes" id="UP000034081">
    <property type="component" value="Unassembled WGS sequence"/>
</dbReference>
<name>A0A0G0L7P8_9BACT</name>
<keyword evidence="1" id="KW-0812">Transmembrane</keyword>
<protein>
    <submittedName>
        <fullName evidence="3">Glycosyl transferase, family 2</fullName>
    </submittedName>
</protein>
<dbReference type="SUPFAM" id="SSF53448">
    <property type="entry name" value="Nucleotide-diphospho-sugar transferases"/>
    <property type="match status" value="1"/>
</dbReference>
<dbReference type="GO" id="GO:0016740">
    <property type="term" value="F:transferase activity"/>
    <property type="evidence" value="ECO:0007669"/>
    <property type="project" value="UniProtKB-KW"/>
</dbReference>
<dbReference type="Gene3D" id="3.90.550.10">
    <property type="entry name" value="Spore Coat Polysaccharide Biosynthesis Protein SpsA, Chain A"/>
    <property type="match status" value="1"/>
</dbReference>
<proteinExistence type="predicted"/>
<evidence type="ECO:0000313" key="3">
    <source>
        <dbReference type="EMBL" id="KKQ83885.1"/>
    </source>
</evidence>
<dbReference type="CDD" id="cd02511">
    <property type="entry name" value="Beta4Glucosyltransferase"/>
    <property type="match status" value="1"/>
</dbReference>
<sequence length="300" mass="34593">MKDHHSPLTVHQSLKLSVVLATRNEEGNIGRCLESVKNLADEIIVVDEYSTDKTREIAEKFGAKVFLEPHHDIFHITKQKALEKATGDWILQLDADEVVTPALARQVSLVVNHHSPFTIHHSPKKELFARHQSLIEQRDGKIGKSTGEVVGYFLPRKNIFLGKPLIHAGVYPDGEIRLVKKGKAYFPQKSVHEQIIVNGKVGWLGEDLMHYDSPTLKRYLTRLNRYTDLKAQELTQDHIGKNPWSFLLFTVYYPLFTFLKLYFRHLGFLDGVSGFLWSFFSAMHFPIAYFKYLTTNYNRK</sequence>
<feature type="transmembrane region" description="Helical" evidence="1">
    <location>
        <begin position="275"/>
        <end position="294"/>
    </location>
</feature>
<feature type="domain" description="Glycosyltransferase 2-like" evidence="2">
    <location>
        <begin position="17"/>
        <end position="114"/>
    </location>
</feature>
<evidence type="ECO:0000259" key="2">
    <source>
        <dbReference type="Pfam" id="PF00535"/>
    </source>
</evidence>
<accession>A0A0G0L7P8</accession>
<evidence type="ECO:0000313" key="4">
    <source>
        <dbReference type="Proteomes" id="UP000034081"/>
    </source>
</evidence>
<dbReference type="PANTHER" id="PTHR43630:SF2">
    <property type="entry name" value="GLYCOSYLTRANSFERASE"/>
    <property type="match status" value="1"/>
</dbReference>
<keyword evidence="1" id="KW-1133">Transmembrane helix</keyword>